<name>A0ABT4EL09_9BACI</name>
<evidence type="ECO:0000313" key="1">
    <source>
        <dbReference type="EMBL" id="MCY9546311.1"/>
    </source>
</evidence>
<accession>A0ABT4EL09</accession>
<organism evidence="1 2">
    <name type="scientific">Lysinibacillus xylanilyticus</name>
    <dbReference type="NCBI Taxonomy" id="582475"/>
    <lineage>
        <taxon>Bacteria</taxon>
        <taxon>Bacillati</taxon>
        <taxon>Bacillota</taxon>
        <taxon>Bacilli</taxon>
        <taxon>Bacillales</taxon>
        <taxon>Bacillaceae</taxon>
        <taxon>Lysinibacillus</taxon>
    </lineage>
</organism>
<comment type="caution">
    <text evidence="1">The sequence shown here is derived from an EMBL/GenBank/DDBJ whole genome shotgun (WGS) entry which is preliminary data.</text>
</comment>
<evidence type="ECO:0008006" key="3">
    <source>
        <dbReference type="Google" id="ProtNLM"/>
    </source>
</evidence>
<dbReference type="RefSeq" id="WP_268636517.1">
    <property type="nucleotide sequence ID" value="NZ_JAMDLZ010000007.1"/>
</dbReference>
<protein>
    <recommendedName>
        <fullName evidence="3">Cytoplasmic protein</fullName>
    </recommendedName>
</protein>
<gene>
    <name evidence="1" type="ORF">M5W82_05055</name>
</gene>
<keyword evidence="2" id="KW-1185">Reference proteome</keyword>
<dbReference type="Proteomes" id="UP001527052">
    <property type="component" value="Unassembled WGS sequence"/>
</dbReference>
<reference evidence="1 2" key="1">
    <citation type="submission" date="2022-05" db="EMBL/GenBank/DDBJ databases">
        <title>Genome Sequencing of Bee-Associated Microbes.</title>
        <authorList>
            <person name="Dunlap C."/>
        </authorList>
    </citation>
    <scope>NUCLEOTIDE SEQUENCE [LARGE SCALE GENOMIC DNA]</scope>
    <source>
        <strain evidence="1 2">NRRL BD-083</strain>
    </source>
</reference>
<dbReference type="EMBL" id="JAMDLZ010000007">
    <property type="protein sequence ID" value="MCY9546311.1"/>
    <property type="molecule type" value="Genomic_DNA"/>
</dbReference>
<evidence type="ECO:0000313" key="2">
    <source>
        <dbReference type="Proteomes" id="UP001527052"/>
    </source>
</evidence>
<proteinExistence type="predicted"/>
<sequence length="222" mass="24643">MIILNQKLRTVTLTNGNIKDLAADCEQLNIRGFVTLHQKVHVKKISTHGHSSFHSRIEAQMLNSSGSCTIKDFCKINEIKNAGSLNMHNGQVTKLNSSGKLSIEQDLEAETVDAIGIVKAKEILAKLFHLKLSGESRIGELNADEICIEKDKISVLPLLKKKLICHCIKGKNIRLSYTNAEVVEGDVVTVGSNCRVKTLYYTDSYSIAPNAKVEQIVRREKE</sequence>